<gene>
    <name evidence="1" type="ORF">VITISV_022221</name>
</gene>
<organism evidence="1">
    <name type="scientific">Vitis vinifera</name>
    <name type="common">Grape</name>
    <dbReference type="NCBI Taxonomy" id="29760"/>
    <lineage>
        <taxon>Eukaryota</taxon>
        <taxon>Viridiplantae</taxon>
        <taxon>Streptophyta</taxon>
        <taxon>Embryophyta</taxon>
        <taxon>Tracheophyta</taxon>
        <taxon>Spermatophyta</taxon>
        <taxon>Magnoliopsida</taxon>
        <taxon>eudicotyledons</taxon>
        <taxon>Gunneridae</taxon>
        <taxon>Pentapetalae</taxon>
        <taxon>rosids</taxon>
        <taxon>Vitales</taxon>
        <taxon>Vitaceae</taxon>
        <taxon>Viteae</taxon>
        <taxon>Vitis</taxon>
    </lineage>
</organism>
<reference evidence="1" key="1">
    <citation type="journal article" date="2007" name="PLoS ONE">
        <title>The first genome sequence of an elite grapevine cultivar (Pinot noir Vitis vinifera L.): coping with a highly heterozygous genome.</title>
        <authorList>
            <person name="Velasco R."/>
            <person name="Zharkikh A."/>
            <person name="Troggio M."/>
            <person name="Cartwright D.A."/>
            <person name="Cestaro A."/>
            <person name="Pruss D."/>
            <person name="Pindo M."/>
            <person name="FitzGerald L.M."/>
            <person name="Vezzulli S."/>
            <person name="Reid J."/>
            <person name="Malacarne G."/>
            <person name="Iliev D."/>
            <person name="Coppola G."/>
            <person name="Wardell B."/>
            <person name="Micheletti D."/>
            <person name="Macalma T."/>
            <person name="Facci M."/>
            <person name="Mitchell J.T."/>
            <person name="Perazzolli M."/>
            <person name="Eldredge G."/>
            <person name="Gatto P."/>
            <person name="Oyzerski R."/>
            <person name="Moretto M."/>
            <person name="Gutin N."/>
            <person name="Stefanini M."/>
            <person name="Chen Y."/>
            <person name="Segala C."/>
            <person name="Davenport C."/>
            <person name="Dematte L."/>
            <person name="Mraz A."/>
            <person name="Battilana J."/>
            <person name="Stormo K."/>
            <person name="Costa F."/>
            <person name="Tao Q."/>
            <person name="Si-Ammour A."/>
            <person name="Harkins T."/>
            <person name="Lackey A."/>
            <person name="Perbost C."/>
            <person name="Taillon B."/>
            <person name="Stella A."/>
            <person name="Solovyev V."/>
            <person name="Fawcett J.A."/>
            <person name="Sterck L."/>
            <person name="Vandepoele K."/>
            <person name="Grando S.M."/>
            <person name="Toppo S."/>
            <person name="Moser C."/>
            <person name="Lanchbury J."/>
            <person name="Bogden R."/>
            <person name="Skolnick M."/>
            <person name="Sgaramella V."/>
            <person name="Bhatnagar S.K."/>
            <person name="Fontana P."/>
            <person name="Gutin A."/>
            <person name="Van de Peer Y."/>
            <person name="Salamini F."/>
            <person name="Viola R."/>
        </authorList>
    </citation>
    <scope>NUCLEOTIDE SEQUENCE</scope>
</reference>
<name>A5AV25_VITVI</name>
<proteinExistence type="predicted"/>
<dbReference type="EMBL" id="AM436605">
    <property type="protein sequence ID" value="CAN60635.1"/>
    <property type="molecule type" value="Genomic_DNA"/>
</dbReference>
<sequence>MTPHLCAQGIAPMTPHLCAQGIAPLCRALDITLHPCATIRREDCITPRAVMATGCTPPHVAEPMCGCYQGLALCLANVCGLAPKPLGVATTIITKCCMQPPVPSRVLLLPHHLGCHAALASSPALSYSQGHHMRLPMHEGAKSSWTKGLTDPRLFITS</sequence>
<evidence type="ECO:0000313" key="1">
    <source>
        <dbReference type="EMBL" id="CAN60635.1"/>
    </source>
</evidence>
<dbReference type="AlphaFoldDB" id="A5AV25"/>
<accession>A5AV25</accession>
<protein>
    <submittedName>
        <fullName evidence="1">Uncharacterized protein</fullName>
    </submittedName>
</protein>